<dbReference type="InterPro" id="IPR031490">
    <property type="entry name" value="UBZ2_FAAP20"/>
</dbReference>
<accession>A0A9Q1G0C1</accession>
<dbReference type="PANTHER" id="PTHR37862">
    <property type="entry name" value="FANCONI ANEMIA CORE COMPLEX-ASSOCIATED PROTEIN 20"/>
    <property type="match status" value="1"/>
</dbReference>
<dbReference type="PROSITE" id="PS51906">
    <property type="entry name" value="ZF_UBZ2"/>
    <property type="match status" value="1"/>
</dbReference>
<dbReference type="EMBL" id="JAINUF010000003">
    <property type="protein sequence ID" value="KAJ8371139.1"/>
    <property type="molecule type" value="Genomic_DNA"/>
</dbReference>
<dbReference type="InterPro" id="IPR052689">
    <property type="entry name" value="FA_core_complex_assoc"/>
</dbReference>
<proteinExistence type="predicted"/>
<evidence type="ECO:0000256" key="1">
    <source>
        <dbReference type="SAM" id="MobiDB-lite"/>
    </source>
</evidence>
<evidence type="ECO:0000313" key="4">
    <source>
        <dbReference type="Proteomes" id="UP001152622"/>
    </source>
</evidence>
<evidence type="ECO:0000259" key="2">
    <source>
        <dbReference type="PROSITE" id="PS51906"/>
    </source>
</evidence>
<sequence>MSEKHLKLKLKRKKSSIQGDKCEQHSSITVKKSTEIPIPLESERFRFESELRSETTGDPYDSKPGVWWERLDLQPVEKLWAVTLKAATPYLGHGVWEMVPDLPLVSPVTRSVEEESEWKWCSLREEVGPLPPPPKPPGGSLAVLDAPGPSLHFHPTDARPVSGGVETPPSRNTQKPDPAHRKGHLSCSPTQEKTGEGTPVRNPSSLVRRLEDTMGRRPQNPPSSRKVVVAGAGRGEGADGPRPSSGRAREEDSAAAAGRASLAGAGSGGTEGGVIKRRLGARAGAGSDSWAPAEEQRRAKSPAKEGDESADARTLRNSAGGAAGTAAMENCPMCLLPFPSGFTQMECDSHLAKCLSEMSEDIAW</sequence>
<protein>
    <recommendedName>
        <fullName evidence="2">UBZ2-type domain-containing protein</fullName>
    </recommendedName>
</protein>
<organism evidence="3 4">
    <name type="scientific">Synaphobranchus kaupii</name>
    <name type="common">Kaup's arrowtooth eel</name>
    <dbReference type="NCBI Taxonomy" id="118154"/>
    <lineage>
        <taxon>Eukaryota</taxon>
        <taxon>Metazoa</taxon>
        <taxon>Chordata</taxon>
        <taxon>Craniata</taxon>
        <taxon>Vertebrata</taxon>
        <taxon>Euteleostomi</taxon>
        <taxon>Actinopterygii</taxon>
        <taxon>Neopterygii</taxon>
        <taxon>Teleostei</taxon>
        <taxon>Anguilliformes</taxon>
        <taxon>Synaphobranchidae</taxon>
        <taxon>Synaphobranchus</taxon>
    </lineage>
</organism>
<evidence type="ECO:0000313" key="3">
    <source>
        <dbReference type="EMBL" id="KAJ8371139.1"/>
    </source>
</evidence>
<feature type="domain" description="UBZ2-type" evidence="2">
    <location>
        <begin position="328"/>
        <end position="364"/>
    </location>
</feature>
<dbReference type="GO" id="GO:0043240">
    <property type="term" value="C:Fanconi anaemia nuclear complex"/>
    <property type="evidence" value="ECO:0007669"/>
    <property type="project" value="TreeGrafter"/>
</dbReference>
<feature type="region of interest" description="Disordered" evidence="1">
    <location>
        <begin position="129"/>
        <end position="323"/>
    </location>
</feature>
<dbReference type="AlphaFoldDB" id="A0A9Q1G0C1"/>
<name>A0A9Q1G0C1_SYNKA</name>
<comment type="caution">
    <text evidence="3">The sequence shown here is derived from an EMBL/GenBank/DDBJ whole genome shotgun (WGS) entry which is preliminary data.</text>
</comment>
<dbReference type="PANTHER" id="PTHR37862:SF1">
    <property type="entry name" value="FANCONI ANEMIA CORE COMPLEX-ASSOCIATED PROTEIN 20"/>
    <property type="match status" value="1"/>
</dbReference>
<feature type="compositionally biased region" description="Low complexity" evidence="1">
    <location>
        <begin position="254"/>
        <end position="264"/>
    </location>
</feature>
<dbReference type="Pfam" id="PF15750">
    <property type="entry name" value="UBZ_FAAP20"/>
    <property type="match status" value="1"/>
</dbReference>
<keyword evidence="4" id="KW-1185">Reference proteome</keyword>
<dbReference type="GO" id="GO:0043130">
    <property type="term" value="F:ubiquitin binding"/>
    <property type="evidence" value="ECO:0007669"/>
    <property type="project" value="InterPro"/>
</dbReference>
<dbReference type="Proteomes" id="UP001152622">
    <property type="component" value="Chromosome 3"/>
</dbReference>
<dbReference type="OrthoDB" id="10063431at2759"/>
<feature type="compositionally biased region" description="Basic and acidic residues" evidence="1">
    <location>
        <begin position="294"/>
        <end position="314"/>
    </location>
</feature>
<gene>
    <name evidence="3" type="ORF">SKAU_G00111670</name>
</gene>
<reference evidence="3" key="1">
    <citation type="journal article" date="2023" name="Science">
        <title>Genome structures resolve the early diversification of teleost fishes.</title>
        <authorList>
            <person name="Parey E."/>
            <person name="Louis A."/>
            <person name="Montfort J."/>
            <person name="Bouchez O."/>
            <person name="Roques C."/>
            <person name="Iampietro C."/>
            <person name="Lluch J."/>
            <person name="Castinel A."/>
            <person name="Donnadieu C."/>
            <person name="Desvignes T."/>
            <person name="Floi Bucao C."/>
            <person name="Jouanno E."/>
            <person name="Wen M."/>
            <person name="Mejri S."/>
            <person name="Dirks R."/>
            <person name="Jansen H."/>
            <person name="Henkel C."/>
            <person name="Chen W.J."/>
            <person name="Zahm M."/>
            <person name="Cabau C."/>
            <person name="Klopp C."/>
            <person name="Thompson A.W."/>
            <person name="Robinson-Rechavi M."/>
            <person name="Braasch I."/>
            <person name="Lecointre G."/>
            <person name="Bobe J."/>
            <person name="Postlethwait J.H."/>
            <person name="Berthelot C."/>
            <person name="Roest Crollius H."/>
            <person name="Guiguen Y."/>
        </authorList>
    </citation>
    <scope>NUCLEOTIDE SEQUENCE</scope>
    <source>
        <strain evidence="3">WJC10195</strain>
    </source>
</reference>